<dbReference type="PANTHER" id="PTHR11059">
    <property type="entry name" value="DNA REPAIR PROTEIN RECN"/>
    <property type="match status" value="1"/>
</dbReference>
<dbReference type="AlphaFoldDB" id="A0A061C7C5"/>
<organism evidence="11">
    <name type="scientific">Lactobacillus delbrueckii subsp. lactis</name>
    <dbReference type="NCBI Taxonomy" id="29397"/>
    <lineage>
        <taxon>Bacteria</taxon>
        <taxon>Bacillati</taxon>
        <taxon>Bacillota</taxon>
        <taxon>Bacilli</taxon>
        <taxon>Lactobacillales</taxon>
        <taxon>Lactobacillaceae</taxon>
        <taxon>Lactobacillus</taxon>
    </lineage>
</organism>
<evidence type="ECO:0000256" key="6">
    <source>
        <dbReference type="ARBA" id="ARBA00022840"/>
    </source>
</evidence>
<dbReference type="GO" id="GO:0006310">
    <property type="term" value="P:DNA recombination"/>
    <property type="evidence" value="ECO:0007669"/>
    <property type="project" value="InterPro"/>
</dbReference>
<reference evidence="12 13" key="2">
    <citation type="submission" date="2021-12" db="EMBL/GenBank/DDBJ databases">
        <title>Antimicrobial susceptibility of Lactobacillus delbrueckii subsp. lactis obtained from milk products and other habitats.</title>
        <authorList>
            <person name="Shani N."/>
        </authorList>
    </citation>
    <scope>NUCLEOTIDE SEQUENCE [LARGE SCALE GENOMIC DNA]</scope>
    <source>
        <strain evidence="12 13">FAM 21755</strain>
    </source>
</reference>
<reference evidence="11" key="1">
    <citation type="submission" date="2018-07" db="EMBL/GenBank/DDBJ databases">
        <authorList>
            <person name="Somerville V."/>
        </authorList>
    </citation>
    <scope>NUCLEOTIDE SEQUENCE</scope>
    <source>
        <strain evidence="11">NWC_2_2</strain>
    </source>
</reference>
<evidence type="ECO:0000256" key="5">
    <source>
        <dbReference type="ARBA" id="ARBA00022763"/>
    </source>
</evidence>
<evidence type="ECO:0000256" key="7">
    <source>
        <dbReference type="ARBA" id="ARBA00023204"/>
    </source>
</evidence>
<dbReference type="SUPFAM" id="SSF52540">
    <property type="entry name" value="P-loop containing nucleoside triphosphate hydrolases"/>
    <property type="match status" value="1"/>
</dbReference>
<evidence type="ECO:0000313" key="12">
    <source>
        <dbReference type="EMBL" id="MCD5563042.1"/>
    </source>
</evidence>
<evidence type="ECO:0000256" key="9">
    <source>
        <dbReference type="PIRNR" id="PIRNR003128"/>
    </source>
</evidence>
<evidence type="ECO:0000256" key="3">
    <source>
        <dbReference type="ARBA" id="ARBA00021315"/>
    </source>
</evidence>
<comment type="similarity">
    <text evidence="2 9">Belongs to the RecN family.</text>
</comment>
<accession>A0A061C7C5</accession>
<dbReference type="EMBL" id="CP031023">
    <property type="protein sequence ID" value="AZA15850.1"/>
    <property type="molecule type" value="Genomic_DNA"/>
</dbReference>
<dbReference type="NCBIfam" id="TIGR00634">
    <property type="entry name" value="recN"/>
    <property type="match status" value="1"/>
</dbReference>
<gene>
    <name evidence="11" type="primary">recN</name>
    <name evidence="11" type="ORF">DQL93_04285</name>
    <name evidence="12" type="ORF">LOB85_02565</name>
</gene>
<keyword evidence="7 9" id="KW-0234">DNA repair</keyword>
<name>A0A061C7C5_LACDL</name>
<dbReference type="PANTHER" id="PTHR11059:SF0">
    <property type="entry name" value="DNA REPAIR PROTEIN RECN"/>
    <property type="match status" value="1"/>
</dbReference>
<dbReference type="InterPro" id="IPR027417">
    <property type="entry name" value="P-loop_NTPase"/>
</dbReference>
<dbReference type="GO" id="GO:0005524">
    <property type="term" value="F:ATP binding"/>
    <property type="evidence" value="ECO:0007669"/>
    <property type="project" value="UniProtKB-KW"/>
</dbReference>
<dbReference type="EMBL" id="JAJNUY010000006">
    <property type="protein sequence ID" value="MCD5563042.1"/>
    <property type="molecule type" value="Genomic_DNA"/>
</dbReference>
<evidence type="ECO:0000256" key="2">
    <source>
        <dbReference type="ARBA" id="ARBA00009441"/>
    </source>
</evidence>
<feature type="domain" description="RecF/RecN/SMC N-terminal" evidence="10">
    <location>
        <begin position="2"/>
        <end position="512"/>
    </location>
</feature>
<dbReference type="FunFam" id="3.40.50.300:FF:000319">
    <property type="entry name" value="DNA repair protein RecN"/>
    <property type="match status" value="1"/>
</dbReference>
<protein>
    <recommendedName>
        <fullName evidence="3 9">DNA repair protein RecN</fullName>
    </recommendedName>
    <alternativeName>
        <fullName evidence="8 9">Recombination protein N</fullName>
    </alternativeName>
</protein>
<dbReference type="Gene3D" id="3.40.50.300">
    <property type="entry name" value="P-loop containing nucleotide triphosphate hydrolases"/>
    <property type="match status" value="2"/>
</dbReference>
<dbReference type="RefSeq" id="WP_035162006.1">
    <property type="nucleotide sequence ID" value="NZ_CP046131.1"/>
</dbReference>
<keyword evidence="4" id="KW-0547">Nucleotide-binding</keyword>
<evidence type="ECO:0000259" key="10">
    <source>
        <dbReference type="Pfam" id="PF02463"/>
    </source>
</evidence>
<evidence type="ECO:0000256" key="8">
    <source>
        <dbReference type="ARBA" id="ARBA00033408"/>
    </source>
</evidence>
<dbReference type="GO" id="GO:0043590">
    <property type="term" value="C:bacterial nucleoid"/>
    <property type="evidence" value="ECO:0007669"/>
    <property type="project" value="TreeGrafter"/>
</dbReference>
<sequence>MLVELDIQNFAIIKSLKIKFQPQMTVLIGETGAGKSILIDALSLLLGHRAQKEMVRSGQSKAVVTGLFTLQDEEMREVEQIADDYGLPMDGDDLIISREISSKGRNVIRINGQLTTITALAKIGEYLVDIHGQNDQQMLMDQSRQIDLVDEYAGKDFKPLLCKYQAEYQTWQRLNQRLEHLRRDSRELAQRQDILQFQVEELTQADLTDDQEDQNLEDEFNKLNNYQKIAESANFMIQLFDDDEHGLTSLLGDAQGTAEDLADLDKDFKNVAQSITDGVYSLSDARSELGDIMDSLEFDEERYQYVQNRLDLLNNLKKKYGPSLADVFDFYAKVSKELSQFETGGLDEEELVKQIAAVEEKMSVMAADLHQARESTALKLEEAIKHELADLYMDKARFSIRFAKTDNFTVKGTDDLAFYIAPNPGEELMPLVKIVSGGEQSRLILALKAIFSRVEPVGTMVFDEIDTGVSGRVAAAIGKKMHAIAGQKQVIAITHSPQVAASADHRFAIAKQVAAGETFTQVKELDEDSSIKMIAQMMAGANVSEAAEQNAADLIASQRKQD</sequence>
<evidence type="ECO:0000313" key="13">
    <source>
        <dbReference type="Proteomes" id="UP001200334"/>
    </source>
</evidence>
<dbReference type="InterPro" id="IPR003395">
    <property type="entry name" value="RecF/RecN/SMC_N"/>
</dbReference>
<evidence type="ECO:0000313" key="11">
    <source>
        <dbReference type="EMBL" id="AZA15850.1"/>
    </source>
</evidence>
<dbReference type="CDD" id="cd03241">
    <property type="entry name" value="ABC_RecN"/>
    <property type="match status" value="2"/>
</dbReference>
<dbReference type="Pfam" id="PF02463">
    <property type="entry name" value="SMC_N"/>
    <property type="match status" value="1"/>
</dbReference>
<dbReference type="GO" id="GO:0006281">
    <property type="term" value="P:DNA repair"/>
    <property type="evidence" value="ECO:0007669"/>
    <property type="project" value="UniProtKB-KW"/>
</dbReference>
<proteinExistence type="inferred from homology"/>
<keyword evidence="6" id="KW-0067">ATP-binding</keyword>
<evidence type="ECO:0000256" key="4">
    <source>
        <dbReference type="ARBA" id="ARBA00022741"/>
    </source>
</evidence>
<comment type="function">
    <text evidence="1 9">May be involved in recombinational repair of damaged DNA.</text>
</comment>
<keyword evidence="5 9" id="KW-0227">DNA damage</keyword>
<dbReference type="PIRSF" id="PIRSF003128">
    <property type="entry name" value="RecN"/>
    <property type="match status" value="1"/>
</dbReference>
<dbReference type="Proteomes" id="UP001200334">
    <property type="component" value="Unassembled WGS sequence"/>
</dbReference>
<evidence type="ECO:0000256" key="1">
    <source>
        <dbReference type="ARBA" id="ARBA00003618"/>
    </source>
</evidence>
<dbReference type="GO" id="GO:0009432">
    <property type="term" value="P:SOS response"/>
    <property type="evidence" value="ECO:0007669"/>
    <property type="project" value="TreeGrafter"/>
</dbReference>
<dbReference type="InterPro" id="IPR004604">
    <property type="entry name" value="DNA_recomb/repair_RecN"/>
</dbReference>